<keyword evidence="3" id="KW-1185">Reference proteome</keyword>
<organism evidence="2 3">
    <name type="scientific">Fusarium globosum</name>
    <dbReference type="NCBI Taxonomy" id="78864"/>
    <lineage>
        <taxon>Eukaryota</taxon>
        <taxon>Fungi</taxon>
        <taxon>Dikarya</taxon>
        <taxon>Ascomycota</taxon>
        <taxon>Pezizomycotina</taxon>
        <taxon>Sordariomycetes</taxon>
        <taxon>Hypocreomycetidae</taxon>
        <taxon>Hypocreales</taxon>
        <taxon>Nectriaceae</taxon>
        <taxon>Fusarium</taxon>
        <taxon>Fusarium fujikuroi species complex</taxon>
    </lineage>
</organism>
<dbReference type="Proteomes" id="UP000532311">
    <property type="component" value="Unassembled WGS sequence"/>
</dbReference>
<evidence type="ECO:0000313" key="3">
    <source>
        <dbReference type="Proteomes" id="UP000532311"/>
    </source>
</evidence>
<feature type="compositionally biased region" description="Polar residues" evidence="1">
    <location>
        <begin position="260"/>
        <end position="271"/>
    </location>
</feature>
<accession>A0A8H5XPN7</accession>
<proteinExistence type="predicted"/>
<protein>
    <submittedName>
        <fullName evidence="2">Uncharacterized protein</fullName>
    </submittedName>
</protein>
<dbReference type="AlphaFoldDB" id="A0A8H5XPN7"/>
<sequence>MPASSSNDKATSKVDGYNMSQHPWYRKFREALIKGDFEPGYLLGVIQMYNGEGNIPNSLKTMINEWTRAGLTDPGLDQRKKDAKSSDDPQDLVKFREEMKEMQMENNRRIAELNAVRKTAALLGFPSAGNEALDEKSITMRLEFVAPKNKKKGHAPGCQTVETYAKTTTALGKKRELTADEVAKKRARIRYVSLGSSSKTVEKSGKDDSVASNENAIGESGEADDTSSKNETGEESGDGDGSVSAGDDAPKEAPEAVPEKTTQGGSTGSAI</sequence>
<dbReference type="EMBL" id="JAAQPF010000743">
    <property type="protein sequence ID" value="KAF5697341.1"/>
    <property type="molecule type" value="Genomic_DNA"/>
</dbReference>
<evidence type="ECO:0000256" key="1">
    <source>
        <dbReference type="SAM" id="MobiDB-lite"/>
    </source>
</evidence>
<name>A0A8H5XPN7_9HYPO</name>
<feature type="compositionally biased region" description="Basic and acidic residues" evidence="1">
    <location>
        <begin position="200"/>
        <end position="209"/>
    </location>
</feature>
<feature type="compositionally biased region" description="Basic and acidic residues" evidence="1">
    <location>
        <begin position="248"/>
        <end position="258"/>
    </location>
</feature>
<gene>
    <name evidence="2" type="ORF">FGLOB1_12836</name>
</gene>
<comment type="caution">
    <text evidence="2">The sequence shown here is derived from an EMBL/GenBank/DDBJ whole genome shotgun (WGS) entry which is preliminary data.</text>
</comment>
<reference evidence="2 3" key="1">
    <citation type="submission" date="2020-05" db="EMBL/GenBank/DDBJ databases">
        <title>Identification and distribution of gene clusters putatively required for synthesis of sphingolipid metabolism inhibitors in phylogenetically diverse species of the filamentous fungus Fusarium.</title>
        <authorList>
            <person name="Kim H.-S."/>
            <person name="Busman M."/>
            <person name="Brown D.W."/>
            <person name="Divon H."/>
            <person name="Uhlig S."/>
            <person name="Proctor R.H."/>
        </authorList>
    </citation>
    <scope>NUCLEOTIDE SEQUENCE [LARGE SCALE GENOMIC DNA]</scope>
    <source>
        <strain evidence="2 3">NRRL 26131</strain>
    </source>
</reference>
<feature type="region of interest" description="Disordered" evidence="1">
    <location>
        <begin position="195"/>
        <end position="271"/>
    </location>
</feature>
<evidence type="ECO:0000313" key="2">
    <source>
        <dbReference type="EMBL" id="KAF5697341.1"/>
    </source>
</evidence>